<keyword evidence="3" id="KW-1185">Reference proteome</keyword>
<reference evidence="3" key="1">
    <citation type="submission" date="2021-01" db="EMBL/GenBank/DDBJ databases">
        <title>Caligus Genome Assembly.</title>
        <authorList>
            <person name="Gallardo-Escarate C."/>
        </authorList>
    </citation>
    <scope>NUCLEOTIDE SEQUENCE [LARGE SCALE GENOMIC DNA]</scope>
</reference>
<dbReference type="EMBL" id="CP045904">
    <property type="protein sequence ID" value="QQP36197.1"/>
    <property type="molecule type" value="Genomic_DNA"/>
</dbReference>
<sequence length="109" mass="12282">MSDKFRKAFRRFLFCGKLNEPLHNHLYCYNRALKAPRVNHQHHSHASEAALTHVVANESSGRTASSWRISQSKHEDHSPAYGKSNTTTSALINNQSSYKSPGANQETQC</sequence>
<accession>A0A7T8GR40</accession>
<dbReference type="AlphaFoldDB" id="A0A7T8GR40"/>
<evidence type="ECO:0000313" key="2">
    <source>
        <dbReference type="EMBL" id="QQP36197.1"/>
    </source>
</evidence>
<feature type="compositionally biased region" description="Polar residues" evidence="1">
    <location>
        <begin position="83"/>
        <end position="109"/>
    </location>
</feature>
<dbReference type="Proteomes" id="UP000595437">
    <property type="component" value="Chromosome 15"/>
</dbReference>
<proteinExistence type="predicted"/>
<name>A0A7T8GR40_CALRO</name>
<evidence type="ECO:0000313" key="3">
    <source>
        <dbReference type="Proteomes" id="UP000595437"/>
    </source>
</evidence>
<protein>
    <submittedName>
        <fullName evidence="2">Uncharacterized protein</fullName>
    </submittedName>
</protein>
<organism evidence="2 3">
    <name type="scientific">Caligus rogercresseyi</name>
    <name type="common">Sea louse</name>
    <dbReference type="NCBI Taxonomy" id="217165"/>
    <lineage>
        <taxon>Eukaryota</taxon>
        <taxon>Metazoa</taxon>
        <taxon>Ecdysozoa</taxon>
        <taxon>Arthropoda</taxon>
        <taxon>Crustacea</taxon>
        <taxon>Multicrustacea</taxon>
        <taxon>Hexanauplia</taxon>
        <taxon>Copepoda</taxon>
        <taxon>Siphonostomatoida</taxon>
        <taxon>Caligidae</taxon>
        <taxon>Caligus</taxon>
    </lineage>
</organism>
<gene>
    <name evidence="2" type="ORF">FKW44_021219</name>
</gene>
<feature type="region of interest" description="Disordered" evidence="1">
    <location>
        <begin position="62"/>
        <end position="109"/>
    </location>
</feature>
<evidence type="ECO:0000256" key="1">
    <source>
        <dbReference type="SAM" id="MobiDB-lite"/>
    </source>
</evidence>